<dbReference type="Gene3D" id="3.20.20.140">
    <property type="entry name" value="Metal-dependent hydrolases"/>
    <property type="match status" value="1"/>
</dbReference>
<dbReference type="SMART" id="SM00481">
    <property type="entry name" value="POLIIIAc"/>
    <property type="match status" value="1"/>
</dbReference>
<dbReference type="EMBL" id="CP158357">
    <property type="protein sequence ID" value="XBX79929.1"/>
    <property type="molecule type" value="Genomic_DNA"/>
</dbReference>
<dbReference type="RefSeq" id="WP_350352837.1">
    <property type="nucleotide sequence ID" value="NZ_CP158357.1"/>
</dbReference>
<organism evidence="3">
    <name type="scientific">Microbacterium sp. A8/3-1</name>
    <dbReference type="NCBI Taxonomy" id="3160749"/>
    <lineage>
        <taxon>Bacteria</taxon>
        <taxon>Bacillati</taxon>
        <taxon>Actinomycetota</taxon>
        <taxon>Actinomycetes</taxon>
        <taxon>Micrococcales</taxon>
        <taxon>Microbacteriaceae</taxon>
        <taxon>Microbacterium</taxon>
    </lineage>
</organism>
<evidence type="ECO:0000259" key="2">
    <source>
        <dbReference type="SMART" id="SM00481"/>
    </source>
</evidence>
<dbReference type="AlphaFoldDB" id="A0AAU7VZI4"/>
<dbReference type="InterPro" id="IPR052018">
    <property type="entry name" value="PHP_domain"/>
</dbReference>
<evidence type="ECO:0000256" key="1">
    <source>
        <dbReference type="SAM" id="MobiDB-lite"/>
    </source>
</evidence>
<dbReference type="InterPro" id="IPR003141">
    <property type="entry name" value="Pol/His_phosphatase_N"/>
</dbReference>
<dbReference type="Pfam" id="PF02811">
    <property type="entry name" value="PHP"/>
    <property type="match status" value="1"/>
</dbReference>
<protein>
    <submittedName>
        <fullName evidence="3">PHP domain-containing protein</fullName>
    </submittedName>
</protein>
<reference evidence="3" key="1">
    <citation type="submission" date="2024-06" db="EMBL/GenBank/DDBJ databases">
        <title>Draft genome sequence of Microbacterium sp. strain A8/3-1, isolated from Oxytropis tragacanthoides Fisch. ex DC. Root nodules in the Altai region of Russia.</title>
        <authorList>
            <person name="Sazanova A."/>
            <person name="Guro P."/>
            <person name="Kuznetsova I."/>
            <person name="Belimov A."/>
            <person name="Safronova V."/>
        </authorList>
    </citation>
    <scope>NUCLEOTIDE SEQUENCE</scope>
    <source>
        <strain evidence="3">A8/3-1</strain>
    </source>
</reference>
<dbReference type="PANTHER" id="PTHR42924:SF3">
    <property type="entry name" value="POLYMERASE_HISTIDINOL PHOSPHATASE N-TERMINAL DOMAIN-CONTAINING PROTEIN"/>
    <property type="match status" value="1"/>
</dbReference>
<dbReference type="GO" id="GO:0004534">
    <property type="term" value="F:5'-3' RNA exonuclease activity"/>
    <property type="evidence" value="ECO:0007669"/>
    <property type="project" value="TreeGrafter"/>
</dbReference>
<gene>
    <name evidence="3" type="ORF">ABS642_07560</name>
</gene>
<feature type="region of interest" description="Disordered" evidence="1">
    <location>
        <begin position="1"/>
        <end position="21"/>
    </location>
</feature>
<name>A0AAU7VZI4_9MICO</name>
<feature type="domain" description="Polymerase/histidinol phosphatase N-terminal" evidence="2">
    <location>
        <begin position="5"/>
        <end position="66"/>
    </location>
</feature>
<evidence type="ECO:0000313" key="3">
    <source>
        <dbReference type="EMBL" id="XBX79929.1"/>
    </source>
</evidence>
<dbReference type="InterPro" id="IPR016195">
    <property type="entry name" value="Pol/histidinol_Pase-like"/>
</dbReference>
<dbReference type="PANTHER" id="PTHR42924">
    <property type="entry name" value="EXONUCLEASE"/>
    <property type="match status" value="1"/>
</dbReference>
<proteinExistence type="predicted"/>
<accession>A0AAU7VZI4</accession>
<dbReference type="InterPro" id="IPR004013">
    <property type="entry name" value="PHP_dom"/>
</dbReference>
<sequence length="272" mass="29291">MSSVNDLHVHSTLSDGRETPDELVERARRQGLSRLVITDHGRVTVPTGLGVDPLLPFPGAEVSTMHGGRRHHLLAFGPALLGDQLNAVLRETLAGRTALADAVAERVGVVRAAEDYPSRTSLTRLLAEALSRPVDDVRDDVIHAWAEAEARCGYSYAPTLDVLDALVEGGAIVCLAHPFWQIREPSGRSAVLTDLRLMAERGLWGSAVRSYHSRNWDDDAHLLRAIAELGLATIGGSDYHGNGKTALGSDPTLEATFLRLEVAVLEYSGAGR</sequence>
<dbReference type="SUPFAM" id="SSF89550">
    <property type="entry name" value="PHP domain-like"/>
    <property type="match status" value="1"/>
</dbReference>
<dbReference type="GO" id="GO:0035312">
    <property type="term" value="F:5'-3' DNA exonuclease activity"/>
    <property type="evidence" value="ECO:0007669"/>
    <property type="project" value="TreeGrafter"/>
</dbReference>